<dbReference type="GO" id="GO:0006629">
    <property type="term" value="P:lipid metabolic process"/>
    <property type="evidence" value="ECO:0007669"/>
    <property type="project" value="UniProtKB-KW"/>
</dbReference>
<protein>
    <submittedName>
        <fullName evidence="10">Ancient ubiquitous protein 1</fullName>
    </submittedName>
</protein>
<dbReference type="AlphaFoldDB" id="A0A1W4WMY8"/>
<dbReference type="GO" id="GO:0016746">
    <property type="term" value="F:acyltransferase activity"/>
    <property type="evidence" value="ECO:0007669"/>
    <property type="project" value="UniProtKB-KW"/>
</dbReference>
<evidence type="ECO:0000313" key="10">
    <source>
        <dbReference type="RefSeq" id="XP_018325291.1"/>
    </source>
</evidence>
<evidence type="ECO:0000256" key="6">
    <source>
        <dbReference type="ARBA" id="ARBA00023315"/>
    </source>
</evidence>
<keyword evidence="5 7" id="KW-0472">Membrane</keyword>
<dbReference type="Proteomes" id="UP000192223">
    <property type="component" value="Unplaced"/>
</dbReference>
<keyword evidence="3 7" id="KW-1133">Transmembrane helix</keyword>
<keyword evidence="2 7" id="KW-0812">Transmembrane</keyword>
<keyword evidence="4" id="KW-0443">Lipid metabolism</keyword>
<dbReference type="Gene3D" id="1.10.8.10">
    <property type="entry name" value="DNA helicase RuvA subunit, C-terminal domain"/>
    <property type="match status" value="1"/>
</dbReference>
<organism evidence="9 10">
    <name type="scientific">Agrilus planipennis</name>
    <name type="common">Emerald ash borer</name>
    <name type="synonym">Agrilus marcopoli</name>
    <dbReference type="NCBI Taxonomy" id="224129"/>
    <lineage>
        <taxon>Eukaryota</taxon>
        <taxon>Metazoa</taxon>
        <taxon>Ecdysozoa</taxon>
        <taxon>Arthropoda</taxon>
        <taxon>Hexapoda</taxon>
        <taxon>Insecta</taxon>
        <taxon>Pterygota</taxon>
        <taxon>Neoptera</taxon>
        <taxon>Endopterygota</taxon>
        <taxon>Coleoptera</taxon>
        <taxon>Polyphaga</taxon>
        <taxon>Elateriformia</taxon>
        <taxon>Buprestoidea</taxon>
        <taxon>Buprestidae</taxon>
        <taxon>Agrilinae</taxon>
        <taxon>Agrilus</taxon>
    </lineage>
</organism>
<evidence type="ECO:0000256" key="1">
    <source>
        <dbReference type="ARBA" id="ARBA00022679"/>
    </source>
</evidence>
<dbReference type="GO" id="GO:0043130">
    <property type="term" value="F:ubiquitin binding"/>
    <property type="evidence" value="ECO:0007669"/>
    <property type="project" value="InterPro"/>
</dbReference>
<dbReference type="PANTHER" id="PTHR23063:SF52">
    <property type="entry name" value="LYSOPHOSPHATIDYLCHOLINE ACYLTRANSFERASE"/>
    <property type="match status" value="1"/>
</dbReference>
<gene>
    <name evidence="10" type="primary">LOC108737110</name>
</gene>
<evidence type="ECO:0000259" key="8">
    <source>
        <dbReference type="PROSITE" id="PS51140"/>
    </source>
</evidence>
<evidence type="ECO:0000256" key="2">
    <source>
        <dbReference type="ARBA" id="ARBA00022692"/>
    </source>
</evidence>
<evidence type="ECO:0000256" key="5">
    <source>
        <dbReference type="ARBA" id="ARBA00023136"/>
    </source>
</evidence>
<accession>A0A1W4WMY8</accession>
<dbReference type="STRING" id="224129.A0A1W4WMY8"/>
<dbReference type="InParanoid" id="A0A1W4WMY8"/>
<evidence type="ECO:0000256" key="4">
    <source>
        <dbReference type="ARBA" id="ARBA00023098"/>
    </source>
</evidence>
<dbReference type="SMART" id="SM00546">
    <property type="entry name" value="CUE"/>
    <property type="match status" value="1"/>
</dbReference>
<dbReference type="InterPro" id="IPR048056">
    <property type="entry name" value="AUP1_CUE"/>
</dbReference>
<dbReference type="KEGG" id="apln:108737110"/>
<dbReference type="SUPFAM" id="SSF69593">
    <property type="entry name" value="Glycerol-3-phosphate (1)-acyltransferase"/>
    <property type="match status" value="1"/>
</dbReference>
<name>A0A1W4WMY8_AGRPL</name>
<feature type="transmembrane region" description="Helical" evidence="7">
    <location>
        <begin position="20"/>
        <end position="49"/>
    </location>
</feature>
<dbReference type="InterPro" id="IPR003892">
    <property type="entry name" value="CUE"/>
</dbReference>
<sequence>MPNVQIQQLYEYERFPESRVNVLTLVLYFPFGILLFLLRLVFVFLPVYIATFILNDAPFVEQILRRLLYIALGITSKVEKSEKLNRGAIYISNYASPFDHLVLISEAECQGVSKKKFRPLLAKVFGTNGPTINPNNLESTRKEINDYLSYEQKSSLLIQPEGKMTNGMTLIKFKLWPFNVCTKVYPVVIKINRPIVNCSLSTITSNIWSDAFYYMFSLKTEYKVKVLPPVEKKGMTDDEFAEEVRKQMAAALKVSLVDYTASDLEEYEKRYLADLERNSASQHHSSSGGNAVAQPSPLMQTMAHQVKDILPLVPLKVIYKDLVKTRSVDLTVANILDGHVFYIPETQPASSSSMSPSAVKASSSVNFLPSSSPSTSKETVVLSQSISPSSFGKSASDRMKSFQERKNQLIENARKRYIEKHGLENSLKD</sequence>
<keyword evidence="1" id="KW-0808">Transferase</keyword>
<dbReference type="RefSeq" id="XP_018325291.1">
    <property type="nucleotide sequence ID" value="XM_018469789.2"/>
</dbReference>
<dbReference type="PANTHER" id="PTHR23063">
    <property type="entry name" value="PHOSPHOLIPID ACYLTRANSFERASE"/>
    <property type="match status" value="1"/>
</dbReference>
<dbReference type="CDD" id="cd14420">
    <property type="entry name" value="CUE_AUP1"/>
    <property type="match status" value="1"/>
</dbReference>
<dbReference type="OrthoDB" id="1854593at2759"/>
<evidence type="ECO:0000256" key="7">
    <source>
        <dbReference type="SAM" id="Phobius"/>
    </source>
</evidence>
<feature type="domain" description="CUE" evidence="8">
    <location>
        <begin position="298"/>
        <end position="339"/>
    </location>
</feature>
<proteinExistence type="predicted"/>
<evidence type="ECO:0000256" key="3">
    <source>
        <dbReference type="ARBA" id="ARBA00022989"/>
    </source>
</evidence>
<dbReference type="GO" id="GO:0036503">
    <property type="term" value="P:ERAD pathway"/>
    <property type="evidence" value="ECO:0007669"/>
    <property type="project" value="InterPro"/>
</dbReference>
<keyword evidence="9" id="KW-1185">Reference proteome</keyword>
<dbReference type="GeneID" id="108737110"/>
<reference evidence="10" key="1">
    <citation type="submission" date="2025-08" db="UniProtKB">
        <authorList>
            <consortium name="RefSeq"/>
        </authorList>
    </citation>
    <scope>IDENTIFICATION</scope>
    <source>
        <tissue evidence="10">Entire body</tissue>
    </source>
</reference>
<dbReference type="PROSITE" id="PS51140">
    <property type="entry name" value="CUE"/>
    <property type="match status" value="1"/>
</dbReference>
<keyword evidence="6" id="KW-0012">Acyltransferase</keyword>
<evidence type="ECO:0000313" key="9">
    <source>
        <dbReference type="Proteomes" id="UP000192223"/>
    </source>
</evidence>